<dbReference type="Gene3D" id="3.90.550.10">
    <property type="entry name" value="Spore Coat Polysaccharide Biosynthesis Protein SpsA, Chain A"/>
    <property type="match status" value="1"/>
</dbReference>
<keyword evidence="2 5" id="KW-0812">Transmembrane</keyword>
<evidence type="ECO:0000259" key="7">
    <source>
        <dbReference type="Pfam" id="PF04138"/>
    </source>
</evidence>
<dbReference type="AlphaFoldDB" id="A0A1H2N1Q3"/>
<dbReference type="PANTHER" id="PTHR10859:SF91">
    <property type="entry name" value="DOLICHYL-PHOSPHATE BETA-GLUCOSYLTRANSFERASE"/>
    <property type="match status" value="1"/>
</dbReference>
<evidence type="ECO:0000256" key="4">
    <source>
        <dbReference type="ARBA" id="ARBA00023136"/>
    </source>
</evidence>
<sequence>MTHLLPEAATDRRAAASTTHLRPTQVLVDVVVPVHNEQADLRPSVERLHAFLDAELPYGFRITIADNASTDATWAEAQALADELEHVGAVHLDAKGRGRALKAVWSASDATVLAYMDVDLSTDLRALLPLVAPLISGHSDLAIGTRLSRSSRVVRGPKREIISRSYNLILRGALSASFSDAQCGFKAIRADVARDLLPLVEDVNWFFDTELLVLAQRAGLRIHEVPVDWVDDPDSRVDIVATAKEDLRGVARLLRGFAGGRIPVARLRAELGRDAEVPSAVPGVPRGLFGQLLKFGGVGVLSTLAYFVLYLGMRDLTGPQVANLVALLVTAVANTAANRRVTFGVRGADGALRHHAGGLVAFGVGLGLTSGSLWVLHAVSPDPDRALEVAILVVANAVSTLVRFLALRQLMAHRR</sequence>
<dbReference type="STRING" id="546874.SAMN04488544_3137"/>
<dbReference type="InterPro" id="IPR029044">
    <property type="entry name" value="Nucleotide-diphossugar_trans"/>
</dbReference>
<feature type="domain" description="Glycosyltransferase 2-like" evidence="6">
    <location>
        <begin position="30"/>
        <end position="196"/>
    </location>
</feature>
<dbReference type="FunFam" id="3.90.550.10:FF:000131">
    <property type="entry name" value="Glycosyl transferase"/>
    <property type="match status" value="1"/>
</dbReference>
<evidence type="ECO:0000256" key="2">
    <source>
        <dbReference type="ARBA" id="ARBA00022692"/>
    </source>
</evidence>
<protein>
    <submittedName>
        <fullName evidence="8">Glycosyltransferase involved in cell wall bisynthesis</fullName>
    </submittedName>
</protein>
<keyword evidence="4 5" id="KW-0472">Membrane</keyword>
<reference evidence="9" key="1">
    <citation type="submission" date="2016-10" db="EMBL/GenBank/DDBJ databases">
        <authorList>
            <person name="Varghese N."/>
            <person name="Submissions S."/>
        </authorList>
    </citation>
    <scope>NUCLEOTIDE SEQUENCE [LARGE SCALE GENOMIC DNA]</scope>
    <source>
        <strain evidence="9">DSM 21743</strain>
    </source>
</reference>
<dbReference type="Proteomes" id="UP000198825">
    <property type="component" value="Chromosome I"/>
</dbReference>
<dbReference type="OrthoDB" id="2369748at2"/>
<feature type="transmembrane region" description="Helical" evidence="5">
    <location>
        <begin position="292"/>
        <end position="313"/>
    </location>
</feature>
<feature type="transmembrane region" description="Helical" evidence="5">
    <location>
        <begin position="358"/>
        <end position="377"/>
    </location>
</feature>
<proteinExistence type="predicted"/>
<dbReference type="Pfam" id="PF00535">
    <property type="entry name" value="Glycos_transf_2"/>
    <property type="match status" value="1"/>
</dbReference>
<organism evidence="8 9">
    <name type="scientific">Microlunatus sagamiharensis</name>
    <dbReference type="NCBI Taxonomy" id="546874"/>
    <lineage>
        <taxon>Bacteria</taxon>
        <taxon>Bacillati</taxon>
        <taxon>Actinomycetota</taxon>
        <taxon>Actinomycetes</taxon>
        <taxon>Propionibacteriales</taxon>
        <taxon>Propionibacteriaceae</taxon>
        <taxon>Microlunatus</taxon>
    </lineage>
</organism>
<dbReference type="InterPro" id="IPR001173">
    <property type="entry name" value="Glyco_trans_2-like"/>
</dbReference>
<evidence type="ECO:0000313" key="8">
    <source>
        <dbReference type="EMBL" id="SDU99302.1"/>
    </source>
</evidence>
<dbReference type="GO" id="GO:0006487">
    <property type="term" value="P:protein N-linked glycosylation"/>
    <property type="evidence" value="ECO:0007669"/>
    <property type="project" value="TreeGrafter"/>
</dbReference>
<dbReference type="Pfam" id="PF04138">
    <property type="entry name" value="GtrA_DPMS_TM"/>
    <property type="match status" value="1"/>
</dbReference>
<evidence type="ECO:0000256" key="3">
    <source>
        <dbReference type="ARBA" id="ARBA00022989"/>
    </source>
</evidence>
<dbReference type="RefSeq" id="WP_091076241.1">
    <property type="nucleotide sequence ID" value="NZ_LT629799.1"/>
</dbReference>
<keyword evidence="8" id="KW-0808">Transferase</keyword>
<keyword evidence="9" id="KW-1185">Reference proteome</keyword>
<dbReference type="SUPFAM" id="SSF53448">
    <property type="entry name" value="Nucleotide-diphospho-sugar transferases"/>
    <property type="match status" value="1"/>
</dbReference>
<dbReference type="GO" id="GO:0016020">
    <property type="term" value="C:membrane"/>
    <property type="evidence" value="ECO:0007669"/>
    <property type="project" value="UniProtKB-SubCell"/>
</dbReference>
<dbReference type="GO" id="GO:0016740">
    <property type="term" value="F:transferase activity"/>
    <property type="evidence" value="ECO:0007669"/>
    <property type="project" value="UniProtKB-KW"/>
</dbReference>
<evidence type="ECO:0000313" key="9">
    <source>
        <dbReference type="Proteomes" id="UP000198825"/>
    </source>
</evidence>
<evidence type="ECO:0000259" key="6">
    <source>
        <dbReference type="Pfam" id="PF00535"/>
    </source>
</evidence>
<evidence type="ECO:0000256" key="5">
    <source>
        <dbReference type="SAM" id="Phobius"/>
    </source>
</evidence>
<gene>
    <name evidence="8" type="ORF">SAMN04488544_3137</name>
</gene>
<feature type="domain" description="GtrA/DPMS transmembrane" evidence="7">
    <location>
        <begin position="294"/>
        <end position="407"/>
    </location>
</feature>
<dbReference type="GO" id="GO:0000271">
    <property type="term" value="P:polysaccharide biosynthetic process"/>
    <property type="evidence" value="ECO:0007669"/>
    <property type="project" value="InterPro"/>
</dbReference>
<feature type="transmembrane region" description="Helical" evidence="5">
    <location>
        <begin position="389"/>
        <end position="406"/>
    </location>
</feature>
<comment type="subcellular location">
    <subcellularLocation>
        <location evidence="1">Membrane</location>
        <topology evidence="1">Multi-pass membrane protein</topology>
    </subcellularLocation>
</comment>
<accession>A0A1H2N1Q3</accession>
<dbReference type="InterPro" id="IPR007267">
    <property type="entry name" value="GtrA_DPMS_TM"/>
</dbReference>
<keyword evidence="3 5" id="KW-1133">Transmembrane helix</keyword>
<dbReference type="EMBL" id="LT629799">
    <property type="protein sequence ID" value="SDU99302.1"/>
    <property type="molecule type" value="Genomic_DNA"/>
</dbReference>
<name>A0A1H2N1Q3_9ACTN</name>
<evidence type="ECO:0000256" key="1">
    <source>
        <dbReference type="ARBA" id="ARBA00004141"/>
    </source>
</evidence>
<dbReference type="PANTHER" id="PTHR10859">
    <property type="entry name" value="GLYCOSYL TRANSFERASE"/>
    <property type="match status" value="1"/>
</dbReference>